<keyword evidence="5 11" id="KW-0808">Transferase</keyword>
<dbReference type="Pfam" id="PF02709">
    <property type="entry name" value="Glyco_transf_7C"/>
    <property type="match status" value="1"/>
</dbReference>
<evidence type="ECO:0000256" key="9">
    <source>
        <dbReference type="ARBA" id="ARBA00023136"/>
    </source>
</evidence>
<comment type="caution">
    <text evidence="12">The sequence shown here is derived from an EMBL/GenBank/DDBJ whole genome shotgun (WGS) entry which is preliminary data.</text>
</comment>
<keyword evidence="11" id="KW-0479">Metal-binding</keyword>
<evidence type="ECO:0000256" key="6">
    <source>
        <dbReference type="ARBA" id="ARBA00022692"/>
    </source>
</evidence>
<dbReference type="SUPFAM" id="SSF53448">
    <property type="entry name" value="Nucleotide-diphospho-sugar transferases"/>
    <property type="match status" value="1"/>
</dbReference>
<evidence type="ECO:0000256" key="4">
    <source>
        <dbReference type="ARBA" id="ARBA00022676"/>
    </source>
</evidence>
<keyword evidence="6" id="KW-0812">Transmembrane</keyword>
<evidence type="ECO:0000256" key="7">
    <source>
        <dbReference type="ARBA" id="ARBA00022968"/>
    </source>
</evidence>
<dbReference type="InterPro" id="IPR027995">
    <property type="entry name" value="Galactosyl_T_N"/>
</dbReference>
<protein>
    <recommendedName>
        <fullName evidence="11">Beta-1,4-N-acetylgalactosaminyltransferase</fullName>
        <ecNumber evidence="11">2.4.1.-</ecNumber>
    </recommendedName>
    <alternativeName>
        <fullName evidence="11">Beta-4-GalNAcT</fullName>
    </alternativeName>
</protein>
<gene>
    <name evidence="12" type="ORF">APZ42_023462</name>
</gene>
<evidence type="ECO:0000256" key="8">
    <source>
        <dbReference type="ARBA" id="ARBA00022989"/>
    </source>
</evidence>
<dbReference type="GO" id="GO:0033842">
    <property type="term" value="F:N-acetyl-beta-glucosaminyl-derivative 4-beta-N-acetylgalactosaminyltransferase activity"/>
    <property type="evidence" value="ECO:0007669"/>
    <property type="project" value="TreeGrafter"/>
</dbReference>
<evidence type="ECO:0000256" key="1">
    <source>
        <dbReference type="ARBA" id="ARBA00004606"/>
    </source>
</evidence>
<keyword evidence="4 11" id="KW-0328">Glycosyltransferase</keyword>
<sequence>MTLGSKVLKPIMWIYYSRLLKKKVFCITALFSFLTVSLFLSLKTDFICSLSFLSFPEMSSNLVPRESKHMLPFDNFCFHPYEKQFSTQRIEVNLSVNDLELTAFIGQAENIAIGGAWTPTECWSKYRVNIVIPYRQRQEQLRVFLHYFHRYLPLQQIAYRIIVVEQSAENEFNRGKLFNVGFVESEKRFPSDCYIFHDVDLIPQSLNNIYACTGMPRHLSSAVDTFNYQLPYCGILGGVVAMRSHHFIKVNGYSNMFYGWGGEDDNLYFRVSQAGLNVIRFEPDVAKYKMLRHIKEIPNPSRFQIMEMDREIYSAEGLNNLNYTLLSYELKPLYTRIFVHV</sequence>
<keyword evidence="13" id="KW-1185">Reference proteome</keyword>
<dbReference type="GO" id="GO:0046872">
    <property type="term" value="F:metal ion binding"/>
    <property type="evidence" value="ECO:0007669"/>
    <property type="project" value="UniProtKB-UniRule"/>
</dbReference>
<dbReference type="PANTHER" id="PTHR19300">
    <property type="entry name" value="BETA-1,4-GALACTOSYLTRANSFERASE"/>
    <property type="match status" value="1"/>
</dbReference>
<organism evidence="12 13">
    <name type="scientific">Daphnia magna</name>
    <dbReference type="NCBI Taxonomy" id="35525"/>
    <lineage>
        <taxon>Eukaryota</taxon>
        <taxon>Metazoa</taxon>
        <taxon>Ecdysozoa</taxon>
        <taxon>Arthropoda</taxon>
        <taxon>Crustacea</taxon>
        <taxon>Branchiopoda</taxon>
        <taxon>Diplostraca</taxon>
        <taxon>Cladocera</taxon>
        <taxon>Anomopoda</taxon>
        <taxon>Daphniidae</taxon>
        <taxon>Daphnia</taxon>
    </lineage>
</organism>
<dbReference type="UniPathway" id="UPA00378"/>
<dbReference type="GO" id="GO:0016020">
    <property type="term" value="C:membrane"/>
    <property type="evidence" value="ECO:0007669"/>
    <property type="project" value="UniProtKB-SubCell"/>
</dbReference>
<name>A0A0P5YWP8_9CRUS</name>
<dbReference type="STRING" id="35525.A0A0P5YWP8"/>
<comment type="function">
    <text evidence="11">Catalyzes the transfer of galactose onto proteins or lipids.</text>
</comment>
<evidence type="ECO:0000313" key="13">
    <source>
        <dbReference type="Proteomes" id="UP000076858"/>
    </source>
</evidence>
<dbReference type="EC" id="2.4.1.-" evidence="11"/>
<dbReference type="Proteomes" id="UP000076858">
    <property type="component" value="Unassembled WGS sequence"/>
</dbReference>
<evidence type="ECO:0000256" key="3">
    <source>
        <dbReference type="ARBA" id="ARBA00005735"/>
    </source>
</evidence>
<reference evidence="12 13" key="1">
    <citation type="submission" date="2016-03" db="EMBL/GenBank/DDBJ databases">
        <title>EvidentialGene: Evidence-directed Construction of Genes on Genomes.</title>
        <authorList>
            <person name="Gilbert D.G."/>
            <person name="Choi J.-H."/>
            <person name="Mockaitis K."/>
            <person name="Colbourne J."/>
            <person name="Pfrender M."/>
        </authorList>
    </citation>
    <scope>NUCLEOTIDE SEQUENCE [LARGE SCALE GENOMIC DNA]</scope>
    <source>
        <strain evidence="12 13">Xinb3</strain>
        <tissue evidence="12">Complete organism</tissue>
    </source>
</reference>
<evidence type="ECO:0000256" key="2">
    <source>
        <dbReference type="ARBA" id="ARBA00004922"/>
    </source>
</evidence>
<evidence type="ECO:0000256" key="11">
    <source>
        <dbReference type="RuleBase" id="RU368121"/>
    </source>
</evidence>
<dbReference type="GO" id="GO:0006688">
    <property type="term" value="P:glycosphingolipid biosynthetic process"/>
    <property type="evidence" value="ECO:0007669"/>
    <property type="project" value="TreeGrafter"/>
</dbReference>
<comment type="cofactor">
    <cofactor evidence="11">
        <name>Mn(2+)</name>
        <dbReference type="ChEBI" id="CHEBI:29035"/>
    </cofactor>
</comment>
<dbReference type="GO" id="GO:0005794">
    <property type="term" value="C:Golgi apparatus"/>
    <property type="evidence" value="ECO:0007669"/>
    <property type="project" value="TreeGrafter"/>
</dbReference>
<dbReference type="OrthoDB" id="10038994at2759"/>
<accession>A0A0P5YWP8</accession>
<dbReference type="PANTHER" id="PTHR19300:SF57">
    <property type="entry name" value="BETA-1,4-N-ACETYLGALACTOSAMINYLTRANSFERASE"/>
    <property type="match status" value="1"/>
</dbReference>
<dbReference type="InterPro" id="IPR027791">
    <property type="entry name" value="Galactosyl_T_C"/>
</dbReference>
<dbReference type="CDD" id="cd00899">
    <property type="entry name" value="b4GalT"/>
    <property type="match status" value="1"/>
</dbReference>
<evidence type="ECO:0000256" key="10">
    <source>
        <dbReference type="ARBA" id="ARBA00023180"/>
    </source>
</evidence>
<dbReference type="EMBL" id="LRGB01001569">
    <property type="protein sequence ID" value="KZS11739.1"/>
    <property type="molecule type" value="Genomic_DNA"/>
</dbReference>
<dbReference type="PRINTS" id="PR02050">
    <property type="entry name" value="B14GALTRFASE"/>
</dbReference>
<keyword evidence="9" id="KW-0472">Membrane</keyword>
<proteinExistence type="inferred from homology"/>
<dbReference type="GO" id="GO:0005975">
    <property type="term" value="P:carbohydrate metabolic process"/>
    <property type="evidence" value="ECO:0007669"/>
    <property type="project" value="InterPro"/>
</dbReference>
<dbReference type="Gene3D" id="3.90.550.10">
    <property type="entry name" value="Spore Coat Polysaccharide Biosynthesis Protein SpsA, Chain A"/>
    <property type="match status" value="1"/>
</dbReference>
<comment type="subcellular location">
    <subcellularLocation>
        <location evidence="1 11">Membrane</location>
        <topology evidence="1 11">Single-pass type II membrane protein</topology>
    </subcellularLocation>
</comment>
<dbReference type="InterPro" id="IPR003859">
    <property type="entry name" value="Galactosyl_T"/>
</dbReference>
<dbReference type="AlphaFoldDB" id="A0A0P5YWP8"/>
<keyword evidence="10 11" id="KW-0325">Glycoprotein</keyword>
<keyword evidence="11" id="KW-0464">Manganese</keyword>
<keyword evidence="7 11" id="KW-0735">Signal-anchor</keyword>
<evidence type="ECO:0000313" key="12">
    <source>
        <dbReference type="EMBL" id="KZS11739.1"/>
    </source>
</evidence>
<dbReference type="InterPro" id="IPR029044">
    <property type="entry name" value="Nucleotide-diphossugar_trans"/>
</dbReference>
<dbReference type="Pfam" id="PF13733">
    <property type="entry name" value="Glyco_transf_7N"/>
    <property type="match status" value="1"/>
</dbReference>
<comment type="similarity">
    <text evidence="3 11">Belongs to the glycosyltransferase 7 family.</text>
</comment>
<dbReference type="GO" id="GO:0008378">
    <property type="term" value="F:galactosyltransferase activity"/>
    <property type="evidence" value="ECO:0007669"/>
    <property type="project" value="TreeGrafter"/>
</dbReference>
<comment type="pathway">
    <text evidence="2 11">Protein modification; protein glycosylation.</text>
</comment>
<keyword evidence="8" id="KW-1133">Transmembrane helix</keyword>
<evidence type="ECO:0000256" key="5">
    <source>
        <dbReference type="ARBA" id="ARBA00022679"/>
    </source>
</evidence>